<organism evidence="1">
    <name type="scientific">Myoviridae sp. ctxbQ4</name>
    <dbReference type="NCBI Taxonomy" id="2827292"/>
    <lineage>
        <taxon>Viruses</taxon>
        <taxon>Duplodnaviria</taxon>
        <taxon>Heunggongvirae</taxon>
        <taxon>Uroviricota</taxon>
        <taxon>Caudoviricetes</taxon>
    </lineage>
</organism>
<protein>
    <submittedName>
        <fullName evidence="1">Major capsid protein</fullName>
    </submittedName>
</protein>
<reference evidence="1" key="1">
    <citation type="journal article" date="2021" name="Proc. Natl. Acad. Sci. U.S.A.">
        <title>A Catalog of Tens of Thousands of Viruses from Human Metagenomes Reveals Hidden Associations with Chronic Diseases.</title>
        <authorList>
            <person name="Tisza M.J."/>
            <person name="Buck C.B."/>
        </authorList>
    </citation>
    <scope>NUCLEOTIDE SEQUENCE</scope>
    <source>
        <strain evidence="1">CtxbQ4</strain>
    </source>
</reference>
<sequence>MANFVYSAMSGKNDPLYGKFEHPIKALIENEANLCEKNKSIVDLLYNVEKSNRYAETIMGESDFDTFMSKEEGQGAENDSVQKTFDKTIYHIEFAKEFSITRKMAADAKFGMGANMKNAPRKFVRAYYKTRIKLAAQALINGTKSNFVFNRATVDTTVGDGKPLFSNGHTYATDKMSGKTQSNYFYSDISTSSKFEKVLGKAANKLRNFKDENGEIMGYVADTIIIPCNRPDFETIVKSVIGTERTAGSNNNDINTQYGNWTLVVLDAWEASSDEFMIMSSDANENLLGNMFYNREKLDIKNTVDFHTRNYIWNGYCRMGVGFGTWKHVLRVAHGTTAVTGADSL</sequence>
<accession>A0A8S5R5J6</accession>
<dbReference type="EMBL" id="BK015817">
    <property type="protein sequence ID" value="DAE26387.1"/>
    <property type="molecule type" value="Genomic_DNA"/>
</dbReference>
<evidence type="ECO:0000313" key="1">
    <source>
        <dbReference type="EMBL" id="DAE26387.1"/>
    </source>
</evidence>
<proteinExistence type="predicted"/>
<name>A0A8S5R5J6_9CAUD</name>